<accession>A0A1E4U0J5</accession>
<feature type="region of interest" description="Disordered" evidence="2">
    <location>
        <begin position="342"/>
        <end position="420"/>
    </location>
</feature>
<dbReference type="STRING" id="669874.A0A1E4U0J5"/>
<feature type="coiled-coil region" evidence="1">
    <location>
        <begin position="440"/>
        <end position="474"/>
    </location>
</feature>
<evidence type="ECO:0000313" key="3">
    <source>
        <dbReference type="EMBL" id="ODV97511.1"/>
    </source>
</evidence>
<reference evidence="4" key="1">
    <citation type="submission" date="2016-05" db="EMBL/GenBank/DDBJ databases">
        <title>Comparative genomics of biotechnologically important yeasts.</title>
        <authorList>
            <consortium name="DOE Joint Genome Institute"/>
            <person name="Riley R."/>
            <person name="Haridas S."/>
            <person name="Wolfe K.H."/>
            <person name="Lopes M.R."/>
            <person name="Hittinger C.T."/>
            <person name="Goker M."/>
            <person name="Salamov A."/>
            <person name="Wisecaver J."/>
            <person name="Long T.M."/>
            <person name="Aerts A.L."/>
            <person name="Barry K."/>
            <person name="Choi C."/>
            <person name="Clum A."/>
            <person name="Coughlan A.Y."/>
            <person name="Deshpande S."/>
            <person name="Douglass A.P."/>
            <person name="Hanson S.J."/>
            <person name="Klenk H.-P."/>
            <person name="Labutti K."/>
            <person name="Lapidus A."/>
            <person name="Lindquist E."/>
            <person name="Lipzen A."/>
            <person name="Meier-Kolthoff J.P."/>
            <person name="Ohm R.A."/>
            <person name="Otillar R.P."/>
            <person name="Pangilinan J."/>
            <person name="Peng Y."/>
            <person name="Rokas A."/>
            <person name="Rosa C.A."/>
            <person name="Scheuner C."/>
            <person name="Sibirny A.A."/>
            <person name="Slot J.C."/>
            <person name="Stielow J.B."/>
            <person name="Sun H."/>
            <person name="Kurtzman C.P."/>
            <person name="Blackwell M."/>
            <person name="Grigoriev I.V."/>
            <person name="Jeffries T.W."/>
        </authorList>
    </citation>
    <scope>NUCLEOTIDE SEQUENCE [LARGE SCALE GENOMIC DNA]</scope>
    <source>
        <strain evidence="4">NRRL Y-2460</strain>
    </source>
</reference>
<dbReference type="OrthoDB" id="3996692at2759"/>
<feature type="coiled-coil region" evidence="1">
    <location>
        <begin position="300"/>
        <end position="334"/>
    </location>
</feature>
<keyword evidence="4" id="KW-1185">Reference proteome</keyword>
<feature type="compositionally biased region" description="Low complexity" evidence="2">
    <location>
        <begin position="407"/>
        <end position="420"/>
    </location>
</feature>
<evidence type="ECO:0000256" key="2">
    <source>
        <dbReference type="SAM" id="MobiDB-lite"/>
    </source>
</evidence>
<feature type="compositionally biased region" description="Polar residues" evidence="2">
    <location>
        <begin position="372"/>
        <end position="406"/>
    </location>
</feature>
<protein>
    <submittedName>
        <fullName evidence="3">Uncharacterized protein</fullName>
    </submittedName>
</protein>
<evidence type="ECO:0000256" key="1">
    <source>
        <dbReference type="SAM" id="Coils"/>
    </source>
</evidence>
<dbReference type="EMBL" id="KV454011">
    <property type="protein sequence ID" value="ODV97511.1"/>
    <property type="molecule type" value="Genomic_DNA"/>
</dbReference>
<dbReference type="Proteomes" id="UP000094236">
    <property type="component" value="Unassembled WGS sequence"/>
</dbReference>
<dbReference type="AlphaFoldDB" id="A0A1E4U0J5"/>
<sequence length="498" mass="56805">MVYDKETVDSCLSLMNSSPLTNNNSFMLYKLFNDNHSLDMRLDIESILIKLNNLNHVELLPKDKLKILSDHKEDLLSKRQKIKSKMDLNKEILEMELQLNDNTALQDRSFKIQQTLTAELAELDNELFKVTESLNNQYLKMLSAGYISNITHNKKPANHYTNNNDENNINTLLDDLFSHIASVAVKQNVVLPAPSALSNNQLVNKIHWSKDCINTVLANHSSKSLEAKSESEKPTDSREIINLKTALTDLQFSHKFIRKQYEDEKAQHNYLINNLNFKVKHSQDLLIETNKELAKQTSHIIDLEKKLSEAEIIINNQNKEINELYKKNNLLKIDHLGEQPLSSSRRYSRGEILTPLSTSNGDEMEDDKENNRSSLSPITNLTNNSSIPTTPMLNFKQESLLGSPNHANGISNSGANNNNNGNISTSILRLEFKKLINEINQKHYLELQHEKNENKKLENLIKLMNEKNDNNTNDTNAFLGVGNGRTKIEGHSLVDDLR</sequence>
<keyword evidence="1" id="KW-0175">Coiled coil</keyword>
<gene>
    <name evidence="3" type="ORF">PACTADRAFT_47418</name>
</gene>
<organism evidence="3 4">
    <name type="scientific">Pachysolen tannophilus NRRL Y-2460</name>
    <dbReference type="NCBI Taxonomy" id="669874"/>
    <lineage>
        <taxon>Eukaryota</taxon>
        <taxon>Fungi</taxon>
        <taxon>Dikarya</taxon>
        <taxon>Ascomycota</taxon>
        <taxon>Saccharomycotina</taxon>
        <taxon>Pichiomycetes</taxon>
        <taxon>Pachysolenaceae</taxon>
        <taxon>Pachysolen</taxon>
    </lineage>
</organism>
<evidence type="ECO:0000313" key="4">
    <source>
        <dbReference type="Proteomes" id="UP000094236"/>
    </source>
</evidence>
<proteinExistence type="predicted"/>
<name>A0A1E4U0J5_PACTA</name>